<dbReference type="EMBL" id="JAIKTU010000004">
    <property type="protein sequence ID" value="MBY0755073.1"/>
    <property type="molecule type" value="Genomic_DNA"/>
</dbReference>
<gene>
    <name evidence="2" type="ORF">K5V21_06350</name>
</gene>
<organism evidence="2 3">
    <name type="scientific">Clostridium sardiniense</name>
    <name type="common">Clostridium absonum</name>
    <dbReference type="NCBI Taxonomy" id="29369"/>
    <lineage>
        <taxon>Bacteria</taxon>
        <taxon>Bacillati</taxon>
        <taxon>Bacillota</taxon>
        <taxon>Clostridia</taxon>
        <taxon>Eubacteriales</taxon>
        <taxon>Clostridiaceae</taxon>
        <taxon>Clostridium</taxon>
    </lineage>
</organism>
<reference evidence="2 3" key="1">
    <citation type="journal article" date="2021" name="Cell Host Microbe">
        <title>in vivo commensal control of Clostridioides difficile virulence.</title>
        <authorList>
            <person name="Girinathan B.P."/>
            <person name="Dibenedetto N."/>
            <person name="Worley J.N."/>
            <person name="Peltier J."/>
            <person name="Arrieta-Ortiz M.L."/>
            <person name="Rupa Christinal Immanuel S."/>
            <person name="Lavin R."/>
            <person name="Delaney M.L."/>
            <person name="Cummins C."/>
            <person name="Hoffmann M."/>
            <person name="Luo Y."/>
            <person name="Gonzalez-Escalona N."/>
            <person name="Allard M."/>
            <person name="Onderdonk A.B."/>
            <person name="Gerber G.K."/>
            <person name="Sonenshein A.L."/>
            <person name="Baliga N."/>
            <person name="Dupuy B."/>
            <person name="Bry L."/>
        </authorList>
    </citation>
    <scope>NUCLEOTIDE SEQUENCE [LARGE SCALE GENOMIC DNA]</scope>
    <source>
        <strain evidence="2 3">DSM 599</strain>
    </source>
</reference>
<evidence type="ECO:0000313" key="2">
    <source>
        <dbReference type="EMBL" id="MBY0755073.1"/>
    </source>
</evidence>
<evidence type="ECO:0000313" key="3">
    <source>
        <dbReference type="Proteomes" id="UP001299068"/>
    </source>
</evidence>
<dbReference type="RefSeq" id="WP_221860061.1">
    <property type="nucleotide sequence ID" value="NZ_JAIKTU010000004.1"/>
</dbReference>
<accession>A0ABS7KWU0</accession>
<dbReference type="Pfam" id="PF13349">
    <property type="entry name" value="DUF4097"/>
    <property type="match status" value="1"/>
</dbReference>
<protein>
    <submittedName>
        <fullName evidence="2">DUF4097 domain-containing protein</fullName>
    </submittedName>
</protein>
<dbReference type="InterPro" id="IPR025164">
    <property type="entry name" value="Toastrack_DUF4097"/>
</dbReference>
<comment type="caution">
    <text evidence="2">The sequence shown here is derived from an EMBL/GenBank/DDBJ whole genome shotgun (WGS) entry which is preliminary data.</text>
</comment>
<dbReference type="PROSITE" id="PS51257">
    <property type="entry name" value="PROKAR_LIPOPROTEIN"/>
    <property type="match status" value="1"/>
</dbReference>
<feature type="domain" description="DUF4097" evidence="1">
    <location>
        <begin position="56"/>
        <end position="260"/>
    </location>
</feature>
<dbReference type="Proteomes" id="UP001299068">
    <property type="component" value="Unassembled WGS sequence"/>
</dbReference>
<keyword evidence="3" id="KW-1185">Reference proteome</keyword>
<evidence type="ECO:0000259" key="1">
    <source>
        <dbReference type="Pfam" id="PF13349"/>
    </source>
</evidence>
<name>A0ABS7KWU0_CLOSR</name>
<sequence length="268" mass="28992">MKKKNILIVIAIISLSMLVGGCSIRFGEGFRTNNTENKDLFNGEGLNKSINMDDSKKIDIEIDYGNIAIIPYDGKEMKVNINFDAEDTIVEKVGNKVKIADKNINYNLDFRILEESDKKRNVSIEVPRNFNGNLEFKCGAGVISIEELELNKIDIKGGAGKLDIKNIGFKDLDLEQGVGEVNLNLDNKSGNIDIEGGVGSTNVNIKEIGGNIKIEGGVGGCIVDIPKNSPIKIDTETGIGGITIQETVSGESKYNLEVKSGVGSIVIK</sequence>
<proteinExistence type="predicted"/>